<proteinExistence type="predicted"/>
<keyword evidence="3" id="KW-1185">Reference proteome</keyword>
<organism evidence="2 3">
    <name type="scientific">Marivibrio halodurans</name>
    <dbReference type="NCBI Taxonomy" id="2039722"/>
    <lineage>
        <taxon>Bacteria</taxon>
        <taxon>Pseudomonadati</taxon>
        <taxon>Pseudomonadota</taxon>
        <taxon>Alphaproteobacteria</taxon>
        <taxon>Rhodospirillales</taxon>
        <taxon>Rhodospirillaceae</taxon>
        <taxon>Marivibrio</taxon>
    </lineage>
</organism>
<reference evidence="2" key="1">
    <citation type="submission" date="2021-04" db="EMBL/GenBank/DDBJ databases">
        <authorList>
            <person name="Zhang D.-C."/>
        </authorList>
    </citation>
    <scope>NUCLEOTIDE SEQUENCE</scope>
    <source>
        <strain evidence="2">CGMCC 1.15697</strain>
    </source>
</reference>
<feature type="region of interest" description="Disordered" evidence="1">
    <location>
        <begin position="413"/>
        <end position="438"/>
    </location>
</feature>
<dbReference type="RefSeq" id="WP_210681873.1">
    <property type="nucleotide sequence ID" value="NZ_JAGMWN010000004.1"/>
</dbReference>
<sequence>MADRDTGLVDQWGRPIRRADLTQQIVTATVGGVRQTISEHPSVGLTPGRLARLLRDAEEDNPSGYLALAEEMEEKDLHYLSVLGTRKRQVSQLPIRIEAASDEKEDVINAEMAQEFVGRDVLQGEIKDILDAVGKGFSVNELIWDMSERDWRPVAMEWVDPRWIVFDTPDRRTPRLLGEHGQGEDLQPFKFVYHMSKCKSGLPIRGGLARAAAWTYLFKNFDMKGWVEFAEIYGQPLRVGKFGSNASEEDKRTLLRAVANIGRDAAAIIPDSMLLEFIEAKGGTKGAEVYERLAAFLDQQVSKAVLGQTATTDAIAGGHAVGKEHNDVRGDIERADANELEATIGRQIIRPLIDLNRGPQKRYPSIKIGNDEDVDVDVLSKALQRLVPMGLKVGQNQVRGMMGFKEPTAGDDLLTAPASATGYPGATAGDDPDDEVAPPRGRPARNVIARNAVEATAADLAERLTGLVDQAAGEPMDRMIEQLRREVEEADSLDSLAVSLLALYPEMDPSGVGAALERGLTAAYLAGAAEVPSEAGAGGEA</sequence>
<evidence type="ECO:0000313" key="2">
    <source>
        <dbReference type="EMBL" id="MBP5857283.1"/>
    </source>
</evidence>
<gene>
    <name evidence="2" type="ORF">KAJ83_09705</name>
</gene>
<dbReference type="AlphaFoldDB" id="A0A8J7SMA5"/>
<name>A0A8J7SMA5_9PROT</name>
<protein>
    <submittedName>
        <fullName evidence="2">DUF935 domain-containing protein</fullName>
    </submittedName>
</protein>
<dbReference type="EMBL" id="JAGMWN010000004">
    <property type="protein sequence ID" value="MBP5857283.1"/>
    <property type="molecule type" value="Genomic_DNA"/>
</dbReference>
<evidence type="ECO:0000313" key="3">
    <source>
        <dbReference type="Proteomes" id="UP000672602"/>
    </source>
</evidence>
<evidence type="ECO:0000256" key="1">
    <source>
        <dbReference type="SAM" id="MobiDB-lite"/>
    </source>
</evidence>
<comment type="caution">
    <text evidence="2">The sequence shown here is derived from an EMBL/GenBank/DDBJ whole genome shotgun (WGS) entry which is preliminary data.</text>
</comment>
<accession>A0A8J7SMA5</accession>
<dbReference type="Pfam" id="PF06074">
    <property type="entry name" value="Portal_Mu"/>
    <property type="match status" value="1"/>
</dbReference>
<dbReference type="InterPro" id="IPR009279">
    <property type="entry name" value="Portal_Mu"/>
</dbReference>
<dbReference type="Proteomes" id="UP000672602">
    <property type="component" value="Unassembled WGS sequence"/>
</dbReference>